<evidence type="ECO:0000313" key="2">
    <source>
        <dbReference type="Proteomes" id="UP000095651"/>
    </source>
</evidence>
<dbReference type="Proteomes" id="UP000095651">
    <property type="component" value="Unassembled WGS sequence"/>
</dbReference>
<dbReference type="InterPro" id="IPR036866">
    <property type="entry name" value="RibonucZ/Hydroxyglut_hydro"/>
</dbReference>
<reference evidence="1 2" key="1">
    <citation type="submission" date="2015-09" db="EMBL/GenBank/DDBJ databases">
        <authorList>
            <consortium name="Pathogen Informatics"/>
        </authorList>
    </citation>
    <scope>NUCLEOTIDE SEQUENCE [LARGE SCALE GENOMIC DNA]</scope>
    <source>
        <strain evidence="1 2">2789STDY5608850</strain>
    </source>
</reference>
<evidence type="ECO:0000313" key="1">
    <source>
        <dbReference type="EMBL" id="CUO41847.1"/>
    </source>
</evidence>
<proteinExistence type="predicted"/>
<dbReference type="SUPFAM" id="SSF56281">
    <property type="entry name" value="Metallo-hydrolase/oxidoreductase"/>
    <property type="match status" value="1"/>
</dbReference>
<protein>
    <submittedName>
        <fullName evidence="1">Uncharacterized protein</fullName>
    </submittedName>
</protein>
<dbReference type="Gene3D" id="3.60.15.30">
    <property type="entry name" value="Metallo-beta-lactamase domain"/>
    <property type="match status" value="1"/>
</dbReference>
<sequence>MTVWIEEYHSLIAAEIATHTLHNRLTPRGAEVLDARLWWKALDNAQAGHCEACTWRNMYLLGV</sequence>
<organism evidence="1 2">
    <name type="scientific">Hungatella hathewayi</name>
    <dbReference type="NCBI Taxonomy" id="154046"/>
    <lineage>
        <taxon>Bacteria</taxon>
        <taxon>Bacillati</taxon>
        <taxon>Bacillota</taxon>
        <taxon>Clostridia</taxon>
        <taxon>Lachnospirales</taxon>
        <taxon>Lachnospiraceae</taxon>
        <taxon>Hungatella</taxon>
    </lineage>
</organism>
<gene>
    <name evidence="1" type="ORF">ERS852407_02753</name>
</gene>
<accession>A0A174EX04</accession>
<name>A0A174EX04_9FIRM</name>
<dbReference type="AlphaFoldDB" id="A0A174EX04"/>
<dbReference type="EMBL" id="CYZE01000006">
    <property type="protein sequence ID" value="CUO41847.1"/>
    <property type="molecule type" value="Genomic_DNA"/>
</dbReference>